<evidence type="ECO:0000256" key="1">
    <source>
        <dbReference type="ARBA" id="ARBA00004406"/>
    </source>
</evidence>
<feature type="region of interest" description="Disordered" evidence="14">
    <location>
        <begin position="613"/>
        <end position="645"/>
    </location>
</feature>
<comment type="catalytic activity">
    <reaction evidence="12">
        <text>a 1,2-diacyl-sn-glycero-3-phosphocholine(in) = a 1,2-diacyl-sn-glycero-3-phosphocholine(out)</text>
        <dbReference type="Rhea" id="RHEA:38571"/>
        <dbReference type="ChEBI" id="CHEBI:57643"/>
    </reaction>
</comment>
<evidence type="ECO:0000313" key="15">
    <source>
        <dbReference type="EMBL" id="CAF9929368.1"/>
    </source>
</evidence>
<feature type="region of interest" description="Disordered" evidence="14">
    <location>
        <begin position="555"/>
        <end position="599"/>
    </location>
</feature>
<feature type="region of interest" description="Disordered" evidence="14">
    <location>
        <begin position="316"/>
        <end position="420"/>
    </location>
</feature>
<keyword evidence="9" id="KW-0472">Membrane</keyword>
<dbReference type="GO" id="GO:0000045">
    <property type="term" value="P:autophagosome assembly"/>
    <property type="evidence" value="ECO:0007669"/>
    <property type="project" value="TreeGrafter"/>
</dbReference>
<feature type="region of interest" description="Disordered" evidence="14">
    <location>
        <begin position="2010"/>
        <end position="2029"/>
    </location>
</feature>
<dbReference type="GO" id="GO:0032266">
    <property type="term" value="F:phosphatidylinositol-3-phosphate binding"/>
    <property type="evidence" value="ECO:0007669"/>
    <property type="project" value="TreeGrafter"/>
</dbReference>
<evidence type="ECO:0000256" key="7">
    <source>
        <dbReference type="ARBA" id="ARBA00023006"/>
    </source>
</evidence>
<evidence type="ECO:0000256" key="13">
    <source>
        <dbReference type="SAM" id="Coils"/>
    </source>
</evidence>
<dbReference type="GO" id="GO:0006869">
    <property type="term" value="P:lipid transport"/>
    <property type="evidence" value="ECO:0007669"/>
    <property type="project" value="UniProtKB-KW"/>
</dbReference>
<comment type="catalytic activity">
    <reaction evidence="11">
        <text>a 1,2-diacyl-sn-glycero-3-phosphoethanolamine(in) = a 1,2-diacyl-sn-glycero-3-phosphoethanolamine(out)</text>
        <dbReference type="Rhea" id="RHEA:38895"/>
        <dbReference type="ChEBI" id="CHEBI:64612"/>
    </reaction>
</comment>
<feature type="compositionally biased region" description="Polar residues" evidence="14">
    <location>
        <begin position="345"/>
        <end position="363"/>
    </location>
</feature>
<gene>
    <name evidence="15" type="ORF">GOMPHAMPRED_005382</name>
</gene>
<keyword evidence="8" id="KW-0445">Lipid transport</keyword>
<evidence type="ECO:0000256" key="8">
    <source>
        <dbReference type="ARBA" id="ARBA00023055"/>
    </source>
</evidence>
<comment type="catalytic activity">
    <reaction evidence="10">
        <text>a 1,2-diacyl-sn-glycero-3-phospho-L-serine(in) = a 1,2-diacyl-sn-glycero-3-phospho-L-serine(out)</text>
        <dbReference type="Rhea" id="RHEA:38663"/>
        <dbReference type="ChEBI" id="CHEBI:57262"/>
    </reaction>
</comment>
<keyword evidence="7" id="KW-0072">Autophagy</keyword>
<evidence type="ECO:0000256" key="6">
    <source>
        <dbReference type="ARBA" id="ARBA00022824"/>
    </source>
</evidence>
<feature type="compositionally biased region" description="Polar residues" evidence="14">
    <location>
        <begin position="316"/>
        <end position="339"/>
    </location>
</feature>
<feature type="compositionally biased region" description="Low complexity" evidence="14">
    <location>
        <begin position="555"/>
        <end position="570"/>
    </location>
</feature>
<feature type="region of interest" description="Disordered" evidence="14">
    <location>
        <begin position="1680"/>
        <end position="1716"/>
    </location>
</feature>
<comment type="subcellular location">
    <subcellularLocation>
        <location evidence="1">Endoplasmic reticulum membrane</location>
        <topology evidence="1">Peripheral membrane protein</topology>
    </subcellularLocation>
    <subcellularLocation>
        <location evidence="2">Preautophagosomal structure membrane</location>
        <topology evidence="2">Peripheral membrane protein</topology>
    </subcellularLocation>
</comment>
<keyword evidence="16" id="KW-1185">Reference proteome</keyword>
<dbReference type="GO" id="GO:0061723">
    <property type="term" value="P:glycophagy"/>
    <property type="evidence" value="ECO:0007669"/>
    <property type="project" value="TreeGrafter"/>
</dbReference>
<comment type="similarity">
    <text evidence="3">Belongs to the ATG2 family.</text>
</comment>
<dbReference type="OrthoDB" id="18982at2759"/>
<dbReference type="Pfam" id="PF13329">
    <property type="entry name" value="ATG2_CAD"/>
    <property type="match status" value="1"/>
</dbReference>
<comment type="caution">
    <text evidence="15">The sequence shown here is derived from an EMBL/GenBank/DDBJ whole genome shotgun (WGS) entry which is preliminary data.</text>
</comment>
<evidence type="ECO:0000256" key="3">
    <source>
        <dbReference type="ARBA" id="ARBA00009714"/>
    </source>
</evidence>
<evidence type="ECO:0000313" key="16">
    <source>
        <dbReference type="Proteomes" id="UP000664169"/>
    </source>
</evidence>
<dbReference type="InterPro" id="IPR026849">
    <property type="entry name" value="ATG2"/>
</dbReference>
<keyword evidence="5" id="KW-0813">Transport</keyword>
<feature type="compositionally biased region" description="Basic residues" evidence="14">
    <location>
        <begin position="1706"/>
        <end position="1716"/>
    </location>
</feature>
<dbReference type="GO" id="GO:0034045">
    <property type="term" value="C:phagophore assembly site membrane"/>
    <property type="evidence" value="ECO:0007669"/>
    <property type="project" value="UniProtKB-SubCell"/>
</dbReference>
<dbReference type="GO" id="GO:0034727">
    <property type="term" value="P:piecemeal microautophagy of the nucleus"/>
    <property type="evidence" value="ECO:0007669"/>
    <property type="project" value="TreeGrafter"/>
</dbReference>
<feature type="compositionally biased region" description="Acidic residues" evidence="14">
    <location>
        <begin position="1473"/>
        <end position="1487"/>
    </location>
</feature>
<feature type="compositionally biased region" description="Basic and acidic residues" evidence="14">
    <location>
        <begin position="108"/>
        <end position="128"/>
    </location>
</feature>
<dbReference type="PANTHER" id="PTHR13190:SF1">
    <property type="entry name" value="AUTOPHAGY-RELATED 2, ISOFORM A"/>
    <property type="match status" value="1"/>
</dbReference>
<evidence type="ECO:0000256" key="5">
    <source>
        <dbReference type="ARBA" id="ARBA00022448"/>
    </source>
</evidence>
<protein>
    <recommendedName>
        <fullName evidence="4">Autophagy-related protein 2</fullName>
    </recommendedName>
</protein>
<name>A0A8H3FX94_9LECA</name>
<dbReference type="GO" id="GO:0061908">
    <property type="term" value="C:phagophore"/>
    <property type="evidence" value="ECO:0007669"/>
    <property type="project" value="TreeGrafter"/>
</dbReference>
<keyword evidence="13" id="KW-0175">Coiled coil</keyword>
<dbReference type="GO" id="GO:0061709">
    <property type="term" value="P:reticulophagy"/>
    <property type="evidence" value="ECO:0007669"/>
    <property type="project" value="TreeGrafter"/>
</dbReference>
<feature type="compositionally biased region" description="Basic and acidic residues" evidence="14">
    <location>
        <begin position="466"/>
        <end position="478"/>
    </location>
</feature>
<accession>A0A8H3FX94</accession>
<dbReference type="GO" id="GO:0043495">
    <property type="term" value="F:protein-membrane adaptor activity"/>
    <property type="evidence" value="ECO:0007669"/>
    <property type="project" value="TreeGrafter"/>
</dbReference>
<dbReference type="GO" id="GO:0005789">
    <property type="term" value="C:endoplasmic reticulum membrane"/>
    <property type="evidence" value="ECO:0007669"/>
    <property type="project" value="UniProtKB-SubCell"/>
</dbReference>
<feature type="compositionally biased region" description="Polar residues" evidence="14">
    <location>
        <begin position="618"/>
        <end position="640"/>
    </location>
</feature>
<dbReference type="Proteomes" id="UP000664169">
    <property type="component" value="Unassembled WGS sequence"/>
</dbReference>
<feature type="compositionally biased region" description="Polar residues" evidence="14">
    <location>
        <begin position="1681"/>
        <end position="1702"/>
    </location>
</feature>
<dbReference type="GO" id="GO:0000422">
    <property type="term" value="P:autophagy of mitochondrion"/>
    <property type="evidence" value="ECO:0007669"/>
    <property type="project" value="TreeGrafter"/>
</dbReference>
<dbReference type="PANTHER" id="PTHR13190">
    <property type="entry name" value="AUTOPHAGY-RELATED 2, ISOFORM A"/>
    <property type="match status" value="1"/>
</dbReference>
<sequence length="2125" mass="233532">MAFFTGYFQKRALRFALSQLGLFDEDAFNLDSQGISWGSTTTIELRDIPLSAQRLSELLQLPLFVTITESRVLYLKLTLPLNFVSNHVTIEIEGIRLKLLVTHIENIDPDDRPKDGERRRDGKLHSEEDQSGYPTEHAVPRRDGISAKRSLEKSFYAIPTTDDLAESFLAHEPIHEKAKARSAIAHEYRTYNNPDETDNIGLGPDISLKNFFSNLAKGVLDRFKASVKDIQLEATIKLPSTSDSGINYTNSLGEVVFCLDIESIDIPPVDNEATSTKTNPFHTDSTTVRARDVLITGLHASLLFTSALSSFMTQLSRPASPNLSRTTSKLSETASSPRSIIQKPSLKSTLSYGVGRSPQSNHAEVSPGSVDHSEAAGSSQPSSRSRSDGAKRSPHSPTNGLDEEDAVFFGQDSPNPIASELFDTQDQSSDLLLFESEHGGSALSASSESFLSRPPELGRFQSHQQEFPHEPTEGDRVAPRSSMIESFSQPESPAINKDLAQSKLFSPEEAKSVYVSAMDSDKLGGAVPGGWDSYESNANSPDSTTDVFHDVLTSSAGQPAAPSSQANAGAHDASRASFLEKSTESSLPEDDDSPPESLLFSKHSDEFLATPFTAGQPVHNTSSQTRPLDQNSLADSTRTGSRMESHTTVKTIFIVDNIKIQLPPAAPAAVVTMPQSEAPENSRDLPGAFSVYQSIDQSTTAISQESDEQAHAASVAVISKSASRIAIQVNQTVCCFDMAVVRLLLIISDRVIPAMIQRESTQPTQGVSSDVSEFYLSIHLQQSILHFESSLKSQKRNSSDARSAFISEAFSTVSGDLFRVVITDLMANLDQSQRRSLTEIFVAKFRAGFPDEDVISFNQDSRIRESVRDVLTPVGQDVSVKRIQTSSNNMQFDVNTAPLHINANINRLAEVINWLGGLSTMLDLKNSMRSTLTVTETRNIPAKLKPRAVRFDVASASSATHPPPPPSSPSKVNLRIGGIAIDLVGSSASLRVDGSALKIVIRDGAVRTQIDRINLYGPLMDDETANAPFFATIDTLQVAYFDLPKENDLTRLVTLLSPSKDRDEQDDDILLETLLRQRRKGGLLRINVTKTRLRLAKLQEFHHFKILAEEASQLSSVAKYLPEDDRPGLLVMTRLEDVDIELSMNRKIGSLAFGFRNIELAIVTFPSLFLVSVGHVYANHGGLELIGTATPQIQQSSSKQALPPDNMPKVSIKFIAGEMEPTVRVKLYNIRVEYHVATMMSLMGINETASGEVIVAELVNSVANLAAHQPRLEESFIFQQRPAAKSQKPVKIDIGTRDVIIGLNPKDKPAKGLLVLTRCRFNGTYSDEQATNSHASIEIAKAHFMVIDKKEKILAAESITDPNVLSRLASAPSQLQSLEAVGYISIGQTSGAKIITILTESSEGNLLNLEVRDNLLVLETCADSTQTLLSLMSGLAPPQPPRKGTKYRTEVIPVKDMLASFSGQGFATAFDPEHDDDEDAASLDDESGTLILDDRDDMSIDLDLENEFALETDGGEEQSVASFGIGSVLFRQPAASGHSTRFGLSSVQGESYPTSSISLENDRLRQHGKSRAREWNSYTGRYHAVRPDKIDRSPLQISLVDMHFIWNLYDGYDWQSTRDAINEKVDDVKARAEERRRDKLRAIDDDENETVIGDMLFNSIYIGISAKDDPLEWKDKFNGVPNDNSSESGSYITTTTASGNSTRRNEPRRRKKRLQFGRSKHHKMTFELKGVSSYIASFPPDSGETQSSIDIKIRDLEIFDNMPSSTWRKFATYMYDAGTRQKDASMVHIQMLIVRPDPELLASEFILKVNVLPLRLHVDQDALDFLTRFFEFRDDSATESASSTADVPFIQRAEVGAVQVKLDFKPKTVDWRALRSGKTAEFMNFIILDGADMILRQIILHGVRGFDKLGHTLNDIWTPDVKANQLPGVLAGLAPVRPLVNVGLGVRDLVVVPMREYKKDGRLVRAVRKGVVSFSKTTTTELAKLGAKLAIGTHTMLSTAEGLLSPEARRQSYEKEVGPSEAEEQPMVSPYANPPIGVVQGLRGAYRGLERDLLLAKDAIVAMPGEVMESENASGAAAAIFRNAPVVILRPAMGVTNAIGQTLMGATNSLDKKERRRIEDKYKHR</sequence>
<dbReference type="EMBL" id="CAJPDQ010000032">
    <property type="protein sequence ID" value="CAF9929368.1"/>
    <property type="molecule type" value="Genomic_DNA"/>
</dbReference>
<proteinExistence type="inferred from homology"/>
<evidence type="ECO:0000256" key="12">
    <source>
        <dbReference type="ARBA" id="ARBA00024631"/>
    </source>
</evidence>
<feature type="coiled-coil region" evidence="13">
    <location>
        <begin position="1618"/>
        <end position="1649"/>
    </location>
</feature>
<evidence type="ECO:0000256" key="9">
    <source>
        <dbReference type="ARBA" id="ARBA00023136"/>
    </source>
</evidence>
<reference evidence="15" key="1">
    <citation type="submission" date="2021-03" db="EMBL/GenBank/DDBJ databases">
        <authorList>
            <person name="Tagirdzhanova G."/>
        </authorList>
    </citation>
    <scope>NUCLEOTIDE SEQUENCE</scope>
</reference>
<evidence type="ECO:0000256" key="4">
    <source>
        <dbReference type="ARBA" id="ARBA00018070"/>
    </source>
</evidence>
<keyword evidence="6" id="KW-0256">Endoplasmic reticulum</keyword>
<feature type="region of interest" description="Disordered" evidence="14">
    <location>
        <begin position="1469"/>
        <end position="1488"/>
    </location>
</feature>
<evidence type="ECO:0000256" key="2">
    <source>
        <dbReference type="ARBA" id="ARBA00004623"/>
    </source>
</evidence>
<feature type="region of interest" description="Disordered" evidence="14">
    <location>
        <begin position="108"/>
        <end position="144"/>
    </location>
</feature>
<feature type="region of interest" description="Disordered" evidence="14">
    <location>
        <begin position="464"/>
        <end position="501"/>
    </location>
</feature>
<evidence type="ECO:0000256" key="11">
    <source>
        <dbReference type="ARBA" id="ARBA00024615"/>
    </source>
</evidence>
<evidence type="ECO:0000256" key="14">
    <source>
        <dbReference type="SAM" id="MobiDB-lite"/>
    </source>
</evidence>
<evidence type="ECO:0000256" key="10">
    <source>
        <dbReference type="ARBA" id="ARBA00024479"/>
    </source>
</evidence>
<organism evidence="15 16">
    <name type="scientific">Gomphillus americanus</name>
    <dbReference type="NCBI Taxonomy" id="1940652"/>
    <lineage>
        <taxon>Eukaryota</taxon>
        <taxon>Fungi</taxon>
        <taxon>Dikarya</taxon>
        <taxon>Ascomycota</taxon>
        <taxon>Pezizomycotina</taxon>
        <taxon>Lecanoromycetes</taxon>
        <taxon>OSLEUM clade</taxon>
        <taxon>Ostropomycetidae</taxon>
        <taxon>Ostropales</taxon>
        <taxon>Graphidaceae</taxon>
        <taxon>Gomphilloideae</taxon>
        <taxon>Gomphillus</taxon>
    </lineage>
</organism>